<dbReference type="RefSeq" id="WP_176267135.1">
    <property type="nucleotide sequence ID" value="NZ_JABWGV010000002.1"/>
</dbReference>
<gene>
    <name evidence="1" type="ORF">HUV48_07370</name>
</gene>
<dbReference type="EMBL" id="JABWGV010000002">
    <property type="protein sequence ID" value="NVD44840.1"/>
    <property type="molecule type" value="Genomic_DNA"/>
</dbReference>
<evidence type="ECO:0000313" key="1">
    <source>
        <dbReference type="EMBL" id="NVD44840.1"/>
    </source>
</evidence>
<organism evidence="1 2">
    <name type="scientific">Qipengyuania atrilutea</name>
    <dbReference type="NCBI Taxonomy" id="2744473"/>
    <lineage>
        <taxon>Bacteria</taxon>
        <taxon>Pseudomonadati</taxon>
        <taxon>Pseudomonadota</taxon>
        <taxon>Alphaproteobacteria</taxon>
        <taxon>Sphingomonadales</taxon>
        <taxon>Erythrobacteraceae</taxon>
        <taxon>Qipengyuania</taxon>
    </lineage>
</organism>
<protein>
    <submittedName>
        <fullName evidence="1">Uncharacterized protein</fullName>
    </submittedName>
</protein>
<sequence>MNTTAGITIENVRTVLNEELVRIEALGNTKRRKSRNAFKQSADRFRRLFAMQNGEANIPTSNQAQEFLIYSLVNLHGITDAEQMDRGLQGISQSLLDYFNGYKQEITRPLPGLPGGDAINGTASPCL</sequence>
<keyword evidence="2" id="KW-1185">Reference proteome</keyword>
<dbReference type="AlphaFoldDB" id="A0A850H2N6"/>
<accession>A0A850H2N6</accession>
<reference evidence="1 2" key="1">
    <citation type="submission" date="2020-06" db="EMBL/GenBank/DDBJ databases">
        <title>Altererythrobacter sp. HHU K3-1.</title>
        <authorList>
            <person name="Zhang D."/>
            <person name="Xue H."/>
        </authorList>
    </citation>
    <scope>NUCLEOTIDE SEQUENCE [LARGE SCALE GENOMIC DNA]</scope>
    <source>
        <strain evidence="1 2">HHU K3-1</strain>
    </source>
</reference>
<proteinExistence type="predicted"/>
<name>A0A850H2N6_9SPHN</name>
<dbReference type="Proteomes" id="UP000561438">
    <property type="component" value="Unassembled WGS sequence"/>
</dbReference>
<comment type="caution">
    <text evidence="1">The sequence shown here is derived from an EMBL/GenBank/DDBJ whole genome shotgun (WGS) entry which is preliminary data.</text>
</comment>
<evidence type="ECO:0000313" key="2">
    <source>
        <dbReference type="Proteomes" id="UP000561438"/>
    </source>
</evidence>